<proteinExistence type="predicted"/>
<reference evidence="1 2" key="1">
    <citation type="submission" date="2024-05" db="EMBL/GenBank/DDBJ databases">
        <title>Genome sequencing and assembly of Indian major carp, Cirrhinus mrigala (Hamilton, 1822).</title>
        <authorList>
            <person name="Mohindra V."/>
            <person name="Chowdhury L.M."/>
            <person name="Lal K."/>
            <person name="Jena J.K."/>
        </authorList>
    </citation>
    <scope>NUCLEOTIDE SEQUENCE [LARGE SCALE GENOMIC DNA]</scope>
    <source>
        <strain evidence="1">CM1030</strain>
        <tissue evidence="1">Blood</tissue>
    </source>
</reference>
<accession>A0ABD0P4M7</accession>
<dbReference type="AlphaFoldDB" id="A0ABD0P4M7"/>
<evidence type="ECO:0000313" key="2">
    <source>
        <dbReference type="Proteomes" id="UP001529510"/>
    </source>
</evidence>
<dbReference type="EMBL" id="JAMKFB020000018">
    <property type="protein sequence ID" value="KAL0169048.1"/>
    <property type="molecule type" value="Genomic_DNA"/>
</dbReference>
<name>A0ABD0P4M7_CIRMR</name>
<feature type="non-terminal residue" evidence="1">
    <location>
        <position position="1"/>
    </location>
</feature>
<comment type="caution">
    <text evidence="1">The sequence shown here is derived from an EMBL/GenBank/DDBJ whole genome shotgun (WGS) entry which is preliminary data.</text>
</comment>
<evidence type="ECO:0000313" key="1">
    <source>
        <dbReference type="EMBL" id="KAL0169048.1"/>
    </source>
</evidence>
<gene>
    <name evidence="1" type="ORF">M9458_037270</name>
</gene>
<organism evidence="1 2">
    <name type="scientific">Cirrhinus mrigala</name>
    <name type="common">Mrigala</name>
    <dbReference type="NCBI Taxonomy" id="683832"/>
    <lineage>
        <taxon>Eukaryota</taxon>
        <taxon>Metazoa</taxon>
        <taxon>Chordata</taxon>
        <taxon>Craniata</taxon>
        <taxon>Vertebrata</taxon>
        <taxon>Euteleostomi</taxon>
        <taxon>Actinopterygii</taxon>
        <taxon>Neopterygii</taxon>
        <taxon>Teleostei</taxon>
        <taxon>Ostariophysi</taxon>
        <taxon>Cypriniformes</taxon>
        <taxon>Cyprinidae</taxon>
        <taxon>Labeoninae</taxon>
        <taxon>Labeonini</taxon>
        <taxon>Cirrhinus</taxon>
    </lineage>
</organism>
<keyword evidence="2" id="KW-1185">Reference proteome</keyword>
<dbReference type="Proteomes" id="UP001529510">
    <property type="component" value="Unassembled WGS sequence"/>
</dbReference>
<feature type="non-terminal residue" evidence="1">
    <location>
        <position position="63"/>
    </location>
</feature>
<sequence length="63" mass="6785">AVVSEDDVNSPAVRSTFPVCPAHLGVLQLAEELKFALEGQTCAEDTETLRRQMSSSTAHTLLL</sequence>
<protein>
    <submittedName>
        <fullName evidence="1">Uncharacterized protein</fullName>
    </submittedName>
</protein>